<proteinExistence type="predicted"/>
<feature type="transmembrane region" description="Helical" evidence="2">
    <location>
        <begin position="63"/>
        <end position="82"/>
    </location>
</feature>
<keyword evidence="2" id="KW-1133">Transmembrane helix</keyword>
<keyword evidence="2" id="KW-0472">Membrane</keyword>
<evidence type="ECO:0000256" key="2">
    <source>
        <dbReference type="SAM" id="Phobius"/>
    </source>
</evidence>
<comment type="caution">
    <text evidence="3">The sequence shown here is derived from an EMBL/GenBank/DDBJ whole genome shotgun (WGS) entry which is preliminary data.</text>
</comment>
<feature type="compositionally biased region" description="Low complexity" evidence="1">
    <location>
        <begin position="89"/>
        <end position="104"/>
    </location>
</feature>
<evidence type="ECO:0000313" key="4">
    <source>
        <dbReference type="Proteomes" id="UP001189429"/>
    </source>
</evidence>
<sequence length="104" mass="9699">MPAMSKLSQGRKSAVMPAAGAAVALGGLGCFVAPASSPAAAPARAVAAPAEGVPHQPGRDRGAGVGTVCGVAVAAAAGASAARRRGAGRRPASSRTAAAAVATE</sequence>
<dbReference type="Proteomes" id="UP001189429">
    <property type="component" value="Unassembled WGS sequence"/>
</dbReference>
<organism evidence="3 4">
    <name type="scientific">Prorocentrum cordatum</name>
    <dbReference type="NCBI Taxonomy" id="2364126"/>
    <lineage>
        <taxon>Eukaryota</taxon>
        <taxon>Sar</taxon>
        <taxon>Alveolata</taxon>
        <taxon>Dinophyceae</taxon>
        <taxon>Prorocentrales</taxon>
        <taxon>Prorocentraceae</taxon>
        <taxon>Prorocentrum</taxon>
    </lineage>
</organism>
<protein>
    <submittedName>
        <fullName evidence="3">Uncharacterized protein</fullName>
    </submittedName>
</protein>
<feature type="region of interest" description="Disordered" evidence="1">
    <location>
        <begin position="80"/>
        <end position="104"/>
    </location>
</feature>
<gene>
    <name evidence="3" type="ORF">PCOR1329_LOCUS56929</name>
</gene>
<name>A0ABN9VD41_9DINO</name>
<accession>A0ABN9VD41</accession>
<reference evidence="3" key="1">
    <citation type="submission" date="2023-10" db="EMBL/GenBank/DDBJ databases">
        <authorList>
            <person name="Chen Y."/>
            <person name="Shah S."/>
            <person name="Dougan E. K."/>
            <person name="Thang M."/>
            <person name="Chan C."/>
        </authorList>
    </citation>
    <scope>NUCLEOTIDE SEQUENCE [LARGE SCALE GENOMIC DNA]</scope>
</reference>
<evidence type="ECO:0000256" key="1">
    <source>
        <dbReference type="SAM" id="MobiDB-lite"/>
    </source>
</evidence>
<dbReference type="PROSITE" id="PS51257">
    <property type="entry name" value="PROKAR_LIPOPROTEIN"/>
    <property type="match status" value="1"/>
</dbReference>
<keyword evidence="4" id="KW-1185">Reference proteome</keyword>
<evidence type="ECO:0000313" key="3">
    <source>
        <dbReference type="EMBL" id="CAK0870963.1"/>
    </source>
</evidence>
<keyword evidence="2" id="KW-0812">Transmembrane</keyword>
<dbReference type="EMBL" id="CAUYUJ010017021">
    <property type="protein sequence ID" value="CAK0870963.1"/>
    <property type="molecule type" value="Genomic_DNA"/>
</dbReference>
<feature type="non-terminal residue" evidence="3">
    <location>
        <position position="104"/>
    </location>
</feature>